<dbReference type="PANTHER" id="PTHR11937">
    <property type="entry name" value="ACTIN"/>
    <property type="match status" value="1"/>
</dbReference>
<dbReference type="Pfam" id="PF00022">
    <property type="entry name" value="Actin"/>
    <property type="match status" value="1"/>
</dbReference>
<dbReference type="Gene3D" id="3.90.640.10">
    <property type="entry name" value="Actin, Chain A, domain 4"/>
    <property type="match status" value="1"/>
</dbReference>
<dbReference type="InterPro" id="IPR043129">
    <property type="entry name" value="ATPase_NBD"/>
</dbReference>
<evidence type="ECO:0000313" key="2">
    <source>
        <dbReference type="EMBL" id="NDV34622.1"/>
    </source>
</evidence>
<dbReference type="FunFam" id="3.90.640.10:FF:000007">
    <property type="entry name" value="Actin like 7B"/>
    <property type="match status" value="1"/>
</dbReference>
<evidence type="ECO:0000256" key="1">
    <source>
        <dbReference type="RuleBase" id="RU000487"/>
    </source>
</evidence>
<dbReference type="SUPFAM" id="SSF53067">
    <property type="entry name" value="Actin-like ATPase domain"/>
    <property type="match status" value="2"/>
</dbReference>
<name>A0A6B2LC03_9EUKA</name>
<dbReference type="PRINTS" id="PR00190">
    <property type="entry name" value="ACTIN"/>
</dbReference>
<organism evidence="2">
    <name type="scientific">Arcella intermedia</name>
    <dbReference type="NCBI Taxonomy" id="1963864"/>
    <lineage>
        <taxon>Eukaryota</taxon>
        <taxon>Amoebozoa</taxon>
        <taxon>Tubulinea</taxon>
        <taxon>Elardia</taxon>
        <taxon>Arcellinida</taxon>
        <taxon>Sphaerothecina</taxon>
        <taxon>Arcellidae</taxon>
        <taxon>Arcella</taxon>
    </lineage>
</organism>
<dbReference type="SMART" id="SM00268">
    <property type="entry name" value="ACTIN"/>
    <property type="match status" value="1"/>
</dbReference>
<protein>
    <recommendedName>
        <fullName evidence="3">Actin</fullName>
    </recommendedName>
</protein>
<dbReference type="InterPro" id="IPR004000">
    <property type="entry name" value="Actin"/>
</dbReference>
<proteinExistence type="inferred from homology"/>
<accession>A0A6B2LC03</accession>
<sequence>MEQFWDHLFEIELRLEHGLNPILLTEPALNPKPHREKSAELLFERFNVPSMHAAAQPALAMFASVGRLSPSIVVDIGEDISSVVPLYNEHVMDLSVVQLEVSGRALTEYMVGLLNARGLAFETAGEREVARDIKESLGRVALEYEEGTSSAEQQEYTMPDGQVVNVGSERFKCAEALFRPSLLGLSSLGIQEGVWRAIEECDVDVRGEMYSKIILNGGSTLFRGFKDRLVRELLALVPSGTRLNVSDPPERKFSSWIGGSVVASLSNFQSKLISQEEYNEIGPVVVNWKCY</sequence>
<evidence type="ECO:0008006" key="3">
    <source>
        <dbReference type="Google" id="ProtNLM"/>
    </source>
</evidence>
<dbReference type="EMBL" id="GIBP01005653">
    <property type="protein sequence ID" value="NDV34622.1"/>
    <property type="molecule type" value="Transcribed_RNA"/>
</dbReference>
<comment type="similarity">
    <text evidence="1">Belongs to the actin family.</text>
</comment>
<dbReference type="AlphaFoldDB" id="A0A6B2LC03"/>
<dbReference type="Gene3D" id="3.30.420.40">
    <property type="match status" value="2"/>
</dbReference>
<reference evidence="2" key="1">
    <citation type="journal article" date="2020" name="J. Eukaryot. Microbiol.">
        <title>De novo Sequencing, Assembly and Annotation of the Transcriptome for the Free-Living Testate Amoeba Arcella intermedia.</title>
        <authorList>
            <person name="Ribeiro G.M."/>
            <person name="Porfirio-Sousa A.L."/>
            <person name="Maurer-Alcala X.X."/>
            <person name="Katz L.A."/>
            <person name="Lahr D.J.G."/>
        </authorList>
    </citation>
    <scope>NUCLEOTIDE SEQUENCE</scope>
</reference>